<accession>A0ABD3SSA1</accession>
<dbReference type="Proteomes" id="UP001530377">
    <property type="component" value="Unassembled WGS sequence"/>
</dbReference>
<dbReference type="AlphaFoldDB" id="A0ABD3SSA1"/>
<feature type="region of interest" description="Disordered" evidence="1">
    <location>
        <begin position="1"/>
        <end position="32"/>
    </location>
</feature>
<comment type="caution">
    <text evidence="2">The sequence shown here is derived from an EMBL/GenBank/DDBJ whole genome shotgun (WGS) entry which is preliminary data.</text>
</comment>
<reference evidence="2 3" key="1">
    <citation type="submission" date="2024-10" db="EMBL/GenBank/DDBJ databases">
        <title>Updated reference genomes for cyclostephanoid diatoms.</title>
        <authorList>
            <person name="Roberts W.R."/>
            <person name="Alverson A.J."/>
        </authorList>
    </citation>
    <scope>NUCLEOTIDE SEQUENCE [LARGE SCALE GENOMIC DNA]</scope>
    <source>
        <strain evidence="2 3">AJA228-03</strain>
    </source>
</reference>
<feature type="compositionally biased region" description="Basic and acidic residues" evidence="1">
    <location>
        <begin position="316"/>
        <end position="325"/>
    </location>
</feature>
<keyword evidence="3" id="KW-1185">Reference proteome</keyword>
<evidence type="ECO:0000256" key="1">
    <source>
        <dbReference type="SAM" id="MobiDB-lite"/>
    </source>
</evidence>
<dbReference type="EMBL" id="JALLPB020000003">
    <property type="protein sequence ID" value="KAL3827489.1"/>
    <property type="molecule type" value="Genomic_DNA"/>
</dbReference>
<sequence>MTAEDPTGDQRSQRSQRSKSSKASSKSKMTAEDIAAMRHLRSVVESITVKENIMSQAGQRNKINSFNELLMEVEQRLHYNEDRLPMSNVDPLELPTPKKSMTKYVQKTKKKKKGWLKSAFHGKQDNSQINVSNEKKPSKNMGGVLETLTEELDETRDDIIDHEKDTTARDETDSIIKLRLQNSEAFLASVCSLRSLGTFEKDFINNIIADQAANGDMISVSTFEKDYMTRMNNDATHPTQVFFNNAEPMDDLTVDTLLSETTFENDARAIMTNGIGVDVNTLKLKLPTQVTAQSGKHNAFIGNDDLSIDTFRSETTYERDQRKNNEFPNEGTLRNVGSAPTTFATFNEVNVIKDVVSDDSQLSVSTYEKDMAALTSLAHKIGRKPSTQPKDVMTIASDRSCSTFEQDVALRNCTQGPAIAPSDISESTFMTDYGMRFADPHSVVSNKPSQQVEQISPDGLRTTATPSYVSVSMFMKDYLTRLADPQSAIRNRPSQQRESMSPLPSPKTEPNSPQSTPLLKNVTESHCVDRDDNPGWFKGIKESGSKRDNAGRGSGAVYVLEPASIDRNRSLLSAAARQANCKVEAMDAATRISKITPLEVQVLSIIETEGAKLDTAGAKSKEQGSVWGRFLCQADNWFS</sequence>
<name>A0ABD3SSA1_9STRA</name>
<protein>
    <submittedName>
        <fullName evidence="2">Uncharacterized protein</fullName>
    </submittedName>
</protein>
<feature type="region of interest" description="Disordered" evidence="1">
    <location>
        <begin position="487"/>
        <end position="520"/>
    </location>
</feature>
<evidence type="ECO:0000313" key="2">
    <source>
        <dbReference type="EMBL" id="KAL3827489.1"/>
    </source>
</evidence>
<feature type="region of interest" description="Disordered" evidence="1">
    <location>
        <begin position="316"/>
        <end position="336"/>
    </location>
</feature>
<feature type="compositionally biased region" description="Polar residues" evidence="1">
    <location>
        <begin position="488"/>
        <end position="499"/>
    </location>
</feature>
<evidence type="ECO:0000313" key="3">
    <source>
        <dbReference type="Proteomes" id="UP001530377"/>
    </source>
</evidence>
<feature type="compositionally biased region" description="Polar residues" evidence="1">
    <location>
        <begin position="508"/>
        <end position="520"/>
    </location>
</feature>
<organism evidence="2 3">
    <name type="scientific">Cyclostephanos tholiformis</name>
    <dbReference type="NCBI Taxonomy" id="382380"/>
    <lineage>
        <taxon>Eukaryota</taxon>
        <taxon>Sar</taxon>
        <taxon>Stramenopiles</taxon>
        <taxon>Ochrophyta</taxon>
        <taxon>Bacillariophyta</taxon>
        <taxon>Coscinodiscophyceae</taxon>
        <taxon>Thalassiosirophycidae</taxon>
        <taxon>Stephanodiscales</taxon>
        <taxon>Stephanodiscaceae</taxon>
        <taxon>Cyclostephanos</taxon>
    </lineage>
</organism>
<proteinExistence type="predicted"/>
<gene>
    <name evidence="2" type="ORF">ACHAXA_003758</name>
</gene>